<evidence type="ECO:0000256" key="1">
    <source>
        <dbReference type="ARBA" id="ARBA00007120"/>
    </source>
</evidence>
<comment type="caution">
    <text evidence="2">The sequence shown here is derived from an EMBL/GenBank/DDBJ whole genome shotgun (WGS) entry which is preliminary data.</text>
</comment>
<dbReference type="RefSeq" id="WP_144749169.1">
    <property type="nucleotide sequence ID" value="NZ_VMNW02000031.1"/>
</dbReference>
<sequence>MPVNPLGVALRNKRVGHEKLVWARPELRAPETFTLSSPAFEDGGAMPEQYRGRLFGHNTSPALDWTTPPGTAVELVLIVEDADSPFGNPNTHGLAAGIDPALGGIPVDGLTEAGRVTGVELGKAGPRHGWFGPMPIRSHGPHSYVFQLFALDRRLGLPGRFKLGAAVEAMAGHVVGRAKLEGTRENR</sequence>
<organism evidence="2 3">
    <name type="scientific">Amycolatopsis acidicola</name>
    <dbReference type="NCBI Taxonomy" id="2596893"/>
    <lineage>
        <taxon>Bacteria</taxon>
        <taxon>Bacillati</taxon>
        <taxon>Actinomycetota</taxon>
        <taxon>Actinomycetes</taxon>
        <taxon>Pseudonocardiales</taxon>
        <taxon>Pseudonocardiaceae</taxon>
        <taxon>Amycolatopsis</taxon>
    </lineage>
</organism>
<keyword evidence="3" id="KW-1185">Reference proteome</keyword>
<keyword evidence="2" id="KW-0649">Protein kinase inhibitor</keyword>
<comment type="similarity">
    <text evidence="1">Belongs to the UPF0098 family.</text>
</comment>
<dbReference type="AlphaFoldDB" id="A0A5N0V4S4"/>
<reference evidence="2" key="1">
    <citation type="submission" date="2019-09" db="EMBL/GenBank/DDBJ databases">
        <authorList>
            <person name="Teo W.F.A."/>
            <person name="Duangmal K."/>
        </authorList>
    </citation>
    <scope>NUCLEOTIDE SEQUENCE [LARGE SCALE GENOMIC DNA]</scope>
    <source>
        <strain evidence="2">K81G1</strain>
    </source>
</reference>
<dbReference type="SUPFAM" id="SSF49777">
    <property type="entry name" value="PEBP-like"/>
    <property type="match status" value="1"/>
</dbReference>
<dbReference type="OrthoDB" id="9797506at2"/>
<dbReference type="PANTHER" id="PTHR30289">
    <property type="entry name" value="UNCHARACTERIZED PROTEIN YBCL-RELATED"/>
    <property type="match status" value="1"/>
</dbReference>
<proteinExistence type="inferred from homology"/>
<dbReference type="PANTHER" id="PTHR30289:SF1">
    <property type="entry name" value="PEBP (PHOSPHATIDYLETHANOLAMINE-BINDING PROTEIN) FAMILY PROTEIN"/>
    <property type="match status" value="1"/>
</dbReference>
<accession>A0A5N0V4S4</accession>
<gene>
    <name evidence="2" type="ORF">FPZ12_021140</name>
</gene>
<evidence type="ECO:0000313" key="2">
    <source>
        <dbReference type="EMBL" id="KAA9159059.1"/>
    </source>
</evidence>
<dbReference type="Pfam" id="PF01161">
    <property type="entry name" value="PBP"/>
    <property type="match status" value="1"/>
</dbReference>
<protein>
    <submittedName>
        <fullName evidence="2">YbhB/YbcL family Raf kinase inhibitor-like protein</fullName>
    </submittedName>
</protein>
<name>A0A5N0V4S4_9PSEU</name>
<dbReference type="CDD" id="cd00865">
    <property type="entry name" value="PEBP_bact_arch"/>
    <property type="match status" value="1"/>
</dbReference>
<dbReference type="InterPro" id="IPR008914">
    <property type="entry name" value="PEBP"/>
</dbReference>
<dbReference type="EMBL" id="VMNW02000031">
    <property type="protein sequence ID" value="KAA9159059.1"/>
    <property type="molecule type" value="Genomic_DNA"/>
</dbReference>
<dbReference type="InterPro" id="IPR036610">
    <property type="entry name" value="PEBP-like_sf"/>
</dbReference>
<dbReference type="Gene3D" id="3.90.280.10">
    <property type="entry name" value="PEBP-like"/>
    <property type="match status" value="1"/>
</dbReference>
<dbReference type="InterPro" id="IPR005247">
    <property type="entry name" value="YbhB_YbcL/LppC-like"/>
</dbReference>
<evidence type="ECO:0000313" key="3">
    <source>
        <dbReference type="Proteomes" id="UP000319769"/>
    </source>
</evidence>
<dbReference type="Proteomes" id="UP000319769">
    <property type="component" value="Unassembled WGS sequence"/>
</dbReference>